<protein>
    <submittedName>
        <fullName evidence="5">KipI antagonist</fullName>
    </submittedName>
</protein>
<sequence>MSRALTIGRVGPGVTLQDEGRAGYLGFGLSRGGAADRLALAEGATLLGQGRDLAVLEMAGMGGDFTAEDDMRIALTGAPMQVTLDGAALAWNASHAMPKGAVLSIGGARTGSYGYLHVGGGFDAPKRLGARGAHLAAGLGAPLEQGARLELGEDRGRGTGLTLDPGERFGGGTVRIVESFQTALFPQDEVARFTATEFRRGARGNRMGVPLEQEGAGFTLEGGRNVLSDVVVPGDIQMTGDGTPYVLLAECQTTGGYPRIGTVLPCDMPRLVQAGPGAPLRFVFVSLEEAVELERAAARHVETLDKRLSLLLRDPQRMADLLSYDLISGVSAGDTHKH</sequence>
<dbReference type="SUPFAM" id="SSF50891">
    <property type="entry name" value="Cyclophilin-like"/>
    <property type="match status" value="1"/>
</dbReference>
<dbReference type="InterPro" id="IPR003778">
    <property type="entry name" value="CT_A_B"/>
</dbReference>
<dbReference type="RefSeq" id="WP_085817114.1">
    <property type="nucleotide sequence ID" value="NZ_FWFU01000002.1"/>
</dbReference>
<dbReference type="OrthoDB" id="9768696at2"/>
<dbReference type="GO" id="GO:0005524">
    <property type="term" value="F:ATP binding"/>
    <property type="evidence" value="ECO:0007669"/>
    <property type="project" value="UniProtKB-KW"/>
</dbReference>
<keyword evidence="1" id="KW-0547">Nucleotide-binding</keyword>
<dbReference type="Gene3D" id="2.40.100.10">
    <property type="entry name" value="Cyclophilin-like"/>
    <property type="match status" value="1"/>
</dbReference>
<dbReference type="PANTHER" id="PTHR43309:SF5">
    <property type="entry name" value="5-OXOPROLINASE SUBUNIT C"/>
    <property type="match status" value="1"/>
</dbReference>
<proteinExistence type="predicted"/>
<dbReference type="EMBL" id="FWFU01000002">
    <property type="protein sequence ID" value="SLN31113.1"/>
    <property type="molecule type" value="Genomic_DNA"/>
</dbReference>
<dbReference type="Proteomes" id="UP000193207">
    <property type="component" value="Unassembled WGS sequence"/>
</dbReference>
<dbReference type="GO" id="GO:0016787">
    <property type="term" value="F:hydrolase activity"/>
    <property type="evidence" value="ECO:0007669"/>
    <property type="project" value="UniProtKB-KW"/>
</dbReference>
<evidence type="ECO:0000313" key="6">
    <source>
        <dbReference type="Proteomes" id="UP000193207"/>
    </source>
</evidence>
<evidence type="ECO:0000259" key="4">
    <source>
        <dbReference type="SMART" id="SM00797"/>
    </source>
</evidence>
<name>A0A1X6YUG3_9RHOB</name>
<evidence type="ECO:0000256" key="3">
    <source>
        <dbReference type="ARBA" id="ARBA00022840"/>
    </source>
</evidence>
<dbReference type="SMART" id="SM00797">
    <property type="entry name" value="AHS2"/>
    <property type="match status" value="1"/>
</dbReference>
<feature type="domain" description="Carboxyltransferase" evidence="4">
    <location>
        <begin position="26"/>
        <end position="300"/>
    </location>
</feature>
<reference evidence="5 6" key="1">
    <citation type="submission" date="2017-03" db="EMBL/GenBank/DDBJ databases">
        <authorList>
            <person name="Afonso C.L."/>
            <person name="Miller P.J."/>
            <person name="Scott M.A."/>
            <person name="Spackman E."/>
            <person name="Goraichik I."/>
            <person name="Dimitrov K.M."/>
            <person name="Suarez D.L."/>
            <person name="Swayne D.E."/>
        </authorList>
    </citation>
    <scope>NUCLEOTIDE SEQUENCE [LARGE SCALE GENOMIC DNA]</scope>
    <source>
        <strain evidence="5 6">CECT 8110</strain>
    </source>
</reference>
<organism evidence="5 6">
    <name type="scientific">Roseovarius halotolerans</name>
    <dbReference type="NCBI Taxonomy" id="505353"/>
    <lineage>
        <taxon>Bacteria</taxon>
        <taxon>Pseudomonadati</taxon>
        <taxon>Pseudomonadota</taxon>
        <taxon>Alphaproteobacteria</taxon>
        <taxon>Rhodobacterales</taxon>
        <taxon>Roseobacteraceae</taxon>
        <taxon>Roseovarius</taxon>
    </lineage>
</organism>
<keyword evidence="2" id="KW-0378">Hydrolase</keyword>
<evidence type="ECO:0000313" key="5">
    <source>
        <dbReference type="EMBL" id="SLN31113.1"/>
    </source>
</evidence>
<accession>A0A1X6YUG3</accession>
<keyword evidence="3" id="KW-0067">ATP-binding</keyword>
<dbReference type="InterPro" id="IPR029000">
    <property type="entry name" value="Cyclophilin-like_dom_sf"/>
</dbReference>
<keyword evidence="6" id="KW-1185">Reference proteome</keyword>
<dbReference type="AlphaFoldDB" id="A0A1X6YUG3"/>
<dbReference type="Pfam" id="PF02626">
    <property type="entry name" value="CT_A_B"/>
    <property type="match status" value="1"/>
</dbReference>
<evidence type="ECO:0000256" key="2">
    <source>
        <dbReference type="ARBA" id="ARBA00022801"/>
    </source>
</evidence>
<dbReference type="PANTHER" id="PTHR43309">
    <property type="entry name" value="5-OXOPROLINASE SUBUNIT C"/>
    <property type="match status" value="1"/>
</dbReference>
<gene>
    <name evidence="5" type="primary">kipA</name>
    <name evidence="5" type="ORF">ROH8110_01456</name>
</gene>
<dbReference type="InterPro" id="IPR052708">
    <property type="entry name" value="PxpC"/>
</dbReference>
<evidence type="ECO:0000256" key="1">
    <source>
        <dbReference type="ARBA" id="ARBA00022741"/>
    </source>
</evidence>